<evidence type="ECO:0000256" key="7">
    <source>
        <dbReference type="RuleBase" id="RU362064"/>
    </source>
</evidence>
<comment type="caution">
    <text evidence="8">The sequence shown here is derived from an EMBL/GenBank/DDBJ whole genome shotgun (WGS) entry which is preliminary data.</text>
</comment>
<organism evidence="8 9">
    <name type="scientific">Vulcaniibacterium thermophilum</name>
    <dbReference type="NCBI Taxonomy" id="1169913"/>
    <lineage>
        <taxon>Bacteria</taxon>
        <taxon>Pseudomonadati</taxon>
        <taxon>Pseudomonadota</taxon>
        <taxon>Gammaproteobacteria</taxon>
        <taxon>Lysobacterales</taxon>
        <taxon>Lysobacteraceae</taxon>
        <taxon>Vulcaniibacterium</taxon>
    </lineage>
</organism>
<evidence type="ECO:0000256" key="3">
    <source>
        <dbReference type="ARBA" id="ARBA00022989"/>
    </source>
</evidence>
<comment type="subcellular location">
    <subcellularLocation>
        <location evidence="7">Cell membrane</location>
    </subcellularLocation>
    <subcellularLocation>
        <location evidence="7">Bacterial flagellum basal body</location>
    </subcellularLocation>
</comment>
<dbReference type="AlphaFoldDB" id="A0A918Z617"/>
<evidence type="ECO:0000256" key="5">
    <source>
        <dbReference type="ARBA" id="ARBA00023143"/>
    </source>
</evidence>
<comment type="similarity">
    <text evidence="6 7">Belongs to the FliO/MopB family.</text>
</comment>
<dbReference type="InterPro" id="IPR022781">
    <property type="entry name" value="Flagellar_biosynth_FliO"/>
</dbReference>
<keyword evidence="1 7" id="KW-1003">Cell membrane</keyword>
<dbReference type="PANTHER" id="PTHR38766:SF1">
    <property type="entry name" value="FLAGELLAR PROTEIN FLIO"/>
    <property type="match status" value="1"/>
</dbReference>
<protein>
    <recommendedName>
        <fullName evidence="7">Flagellar protein</fullName>
    </recommendedName>
</protein>
<dbReference type="NCBIfam" id="TIGR03500">
    <property type="entry name" value="FliO_TIGR"/>
    <property type="match status" value="1"/>
</dbReference>
<accession>A0A918Z617</accession>
<sequence length="159" mass="16593">MSPVVLAAAAPGAGSVLSTLFALALVIALVFGLAWMLRRLPGAGARGHQGLRVVASLAVGAKERVLVVEAGERQLLIGVTAQQISLLDTLAQPLPEAPQESFAAVLARQQKTMAGAPWTQALAARIAATPAMRRFGERARRWAPLQRIGARFGQAGGAR</sequence>
<keyword evidence="3 7" id="KW-1133">Transmembrane helix</keyword>
<evidence type="ECO:0000313" key="8">
    <source>
        <dbReference type="EMBL" id="GHE37537.1"/>
    </source>
</evidence>
<dbReference type="RefSeq" id="WP_146475168.1">
    <property type="nucleotide sequence ID" value="NZ_BNCF01000010.1"/>
</dbReference>
<reference evidence="8" key="2">
    <citation type="submission" date="2020-09" db="EMBL/GenBank/DDBJ databases">
        <authorList>
            <person name="Sun Q."/>
            <person name="Kim S."/>
        </authorList>
    </citation>
    <scope>NUCLEOTIDE SEQUENCE</scope>
    <source>
        <strain evidence="8">KCTC 32020</strain>
    </source>
</reference>
<gene>
    <name evidence="8" type="ORF">GCM10007167_19650</name>
</gene>
<dbReference type="EMBL" id="BNCF01000010">
    <property type="protein sequence ID" value="GHE37537.1"/>
    <property type="molecule type" value="Genomic_DNA"/>
</dbReference>
<evidence type="ECO:0000313" key="9">
    <source>
        <dbReference type="Proteomes" id="UP000636453"/>
    </source>
</evidence>
<feature type="transmembrane region" description="Helical" evidence="7">
    <location>
        <begin position="12"/>
        <end position="37"/>
    </location>
</feature>
<evidence type="ECO:0000256" key="2">
    <source>
        <dbReference type="ARBA" id="ARBA00022692"/>
    </source>
</evidence>
<dbReference type="Proteomes" id="UP000636453">
    <property type="component" value="Unassembled WGS sequence"/>
</dbReference>
<dbReference type="GO" id="GO:0005886">
    <property type="term" value="C:plasma membrane"/>
    <property type="evidence" value="ECO:0007669"/>
    <property type="project" value="UniProtKB-SubCell"/>
</dbReference>
<dbReference type="Pfam" id="PF04347">
    <property type="entry name" value="FliO"/>
    <property type="match status" value="1"/>
</dbReference>
<evidence type="ECO:0000256" key="6">
    <source>
        <dbReference type="ARBA" id="ARBA00037937"/>
    </source>
</evidence>
<proteinExistence type="inferred from homology"/>
<dbReference type="PANTHER" id="PTHR38766">
    <property type="entry name" value="FLAGELLAR PROTEIN FLIO"/>
    <property type="match status" value="1"/>
</dbReference>
<evidence type="ECO:0000256" key="4">
    <source>
        <dbReference type="ARBA" id="ARBA00023136"/>
    </source>
</evidence>
<dbReference type="GO" id="GO:0044781">
    <property type="term" value="P:bacterial-type flagellum organization"/>
    <property type="evidence" value="ECO:0007669"/>
    <property type="project" value="UniProtKB-UniRule"/>
</dbReference>
<evidence type="ECO:0000256" key="1">
    <source>
        <dbReference type="ARBA" id="ARBA00022475"/>
    </source>
</evidence>
<keyword evidence="2 7" id="KW-0812">Transmembrane</keyword>
<reference evidence="8" key="1">
    <citation type="journal article" date="2014" name="Int. J. Syst. Evol. Microbiol.">
        <title>Complete genome sequence of Corynebacterium casei LMG S-19264T (=DSM 44701T), isolated from a smear-ripened cheese.</title>
        <authorList>
            <consortium name="US DOE Joint Genome Institute (JGI-PGF)"/>
            <person name="Walter F."/>
            <person name="Albersmeier A."/>
            <person name="Kalinowski J."/>
            <person name="Ruckert C."/>
        </authorList>
    </citation>
    <scope>NUCLEOTIDE SEQUENCE</scope>
    <source>
        <strain evidence="8">KCTC 32020</strain>
    </source>
</reference>
<dbReference type="InterPro" id="IPR052205">
    <property type="entry name" value="FliO/MopB"/>
</dbReference>
<keyword evidence="4 7" id="KW-0472">Membrane</keyword>
<keyword evidence="5 7" id="KW-0975">Bacterial flagellum</keyword>
<name>A0A918Z617_9GAMM</name>
<dbReference type="OrthoDB" id="5741235at2"/>
<dbReference type="GO" id="GO:0009425">
    <property type="term" value="C:bacterial-type flagellum basal body"/>
    <property type="evidence" value="ECO:0007669"/>
    <property type="project" value="UniProtKB-SubCell"/>
</dbReference>
<keyword evidence="9" id="KW-1185">Reference proteome</keyword>